<keyword evidence="1" id="KW-1185">Reference proteome</keyword>
<organism evidence="1 2">
    <name type="scientific">Camelus bactrianus</name>
    <name type="common">Bactrian camel</name>
    <dbReference type="NCBI Taxonomy" id="9837"/>
    <lineage>
        <taxon>Eukaryota</taxon>
        <taxon>Metazoa</taxon>
        <taxon>Chordata</taxon>
        <taxon>Craniata</taxon>
        <taxon>Vertebrata</taxon>
        <taxon>Euteleostomi</taxon>
        <taxon>Mammalia</taxon>
        <taxon>Eutheria</taxon>
        <taxon>Laurasiatheria</taxon>
        <taxon>Artiodactyla</taxon>
        <taxon>Tylopoda</taxon>
        <taxon>Camelidae</taxon>
        <taxon>Camelus</taxon>
    </lineage>
</organism>
<accession>A0AC58PN75</accession>
<name>A0AC58PN75_CAMBA</name>
<protein>
    <submittedName>
        <fullName evidence="2">Coiled-coil domain-containing protein 102B isoform X1</fullName>
    </submittedName>
</protein>
<evidence type="ECO:0000313" key="1">
    <source>
        <dbReference type="Proteomes" id="UP001732780"/>
    </source>
</evidence>
<reference evidence="2" key="1">
    <citation type="submission" date="2025-08" db="UniProtKB">
        <authorList>
            <consortium name="RefSeq"/>
        </authorList>
    </citation>
    <scope>IDENTIFICATION</scope>
    <source>
        <tissue evidence="2">Blood</tissue>
    </source>
</reference>
<gene>
    <name evidence="2" type="primary">CCDC102B</name>
</gene>
<dbReference type="RefSeq" id="XP_074211488.1">
    <property type="nucleotide sequence ID" value="XM_074355387.1"/>
</dbReference>
<evidence type="ECO:0000313" key="2">
    <source>
        <dbReference type="RefSeq" id="XP_074211488.1"/>
    </source>
</evidence>
<dbReference type="Proteomes" id="UP001732780">
    <property type="component" value="Chromosome 30"/>
</dbReference>
<proteinExistence type="predicted"/>
<sequence>MNLDSIHRLIEETRIFQMQPTSVKPVCDLVAPASSPRDTCSSCFPLYGLQSHPAHKFCAPWCSTSDWDLCEELRLRELEEVKARAAQMEKTMRWWSDCTANWREKWSKVRAERNSAREEGRQLRMKLELAMKELSALKKQQSPSHQKEELEARVSQDPKLASFIDVAYAQRDPFQIGPKMCESIRECLGKREFPTKENTNSKEEVSVIDPLRLNEMKLNLDCPDLFKNGGSENCAMRPGLRLQAINLPLENRVSEISALQVHLDEFQQILWKEREMRLSLEKEIERLESALSVWKWRYEELKELKTTDVKEFNVLHGQHKDEMEEIPGDIKEGPKSQNTKDRVIYELRAELGRLQAANTSESDKRETLEAERRGLERENRRLKVQVKEMEELLDRKNRLSANSQGPDFKTSQIELQEKNKELLDLQHAYHELSRQHQAKTADLAHAHHLMGQSEAEVRKLRLRVEELKQGLHQTEDKLQFSCWLVLASAVLRLLSSSRIVISKDKRNGLEFKGTQEWNYWIIKEMQIKTTMRCHLTPVRMAIVKKPRNNKCW</sequence>